<dbReference type="PANTHER" id="PTHR30471:SF3">
    <property type="entry name" value="UPF0758 PROTEIN YEES-RELATED"/>
    <property type="match status" value="1"/>
</dbReference>
<comment type="caution">
    <text evidence="2">The sequence shown here is derived from an EMBL/GenBank/DDBJ whole genome shotgun (WGS) entry which is preliminary data.</text>
</comment>
<evidence type="ECO:0000313" key="2">
    <source>
        <dbReference type="EMBL" id="OGD62165.1"/>
    </source>
</evidence>
<organism evidence="2 3">
    <name type="scientific">Candidatus Beckwithbacteria bacterium RBG_13_42_9</name>
    <dbReference type="NCBI Taxonomy" id="1797457"/>
    <lineage>
        <taxon>Bacteria</taxon>
        <taxon>Candidatus Beckwithiibacteriota</taxon>
    </lineage>
</organism>
<name>A0A1F5E471_9BACT</name>
<feature type="domain" description="UPF0758" evidence="1">
    <location>
        <begin position="14"/>
        <end position="83"/>
    </location>
</feature>
<evidence type="ECO:0000313" key="3">
    <source>
        <dbReference type="Proteomes" id="UP000177006"/>
    </source>
</evidence>
<accession>A0A1F5E471</accession>
<proteinExistence type="predicted"/>
<dbReference type="InterPro" id="IPR046778">
    <property type="entry name" value="UPF0758_N"/>
</dbReference>
<gene>
    <name evidence="2" type="ORF">A2160_01265</name>
</gene>
<protein>
    <recommendedName>
        <fullName evidence="1">UPF0758 domain-containing protein</fullName>
    </recommendedName>
</protein>
<reference evidence="2 3" key="1">
    <citation type="journal article" date="2016" name="Nat. Commun.">
        <title>Thousands of microbial genomes shed light on interconnected biogeochemical processes in an aquifer system.</title>
        <authorList>
            <person name="Anantharaman K."/>
            <person name="Brown C.T."/>
            <person name="Hug L.A."/>
            <person name="Sharon I."/>
            <person name="Castelle C.J."/>
            <person name="Probst A.J."/>
            <person name="Thomas B.C."/>
            <person name="Singh A."/>
            <person name="Wilkins M.J."/>
            <person name="Karaoz U."/>
            <person name="Brodie E.L."/>
            <person name="Williams K.H."/>
            <person name="Hubbard S.S."/>
            <person name="Banfield J.F."/>
        </authorList>
    </citation>
    <scope>NUCLEOTIDE SEQUENCE [LARGE SCALE GENOMIC DNA]</scope>
</reference>
<evidence type="ECO:0000259" key="1">
    <source>
        <dbReference type="Pfam" id="PF20582"/>
    </source>
</evidence>
<dbReference type="InterPro" id="IPR001405">
    <property type="entry name" value="UPF0758"/>
</dbReference>
<dbReference type="STRING" id="1797457.A2160_01265"/>
<dbReference type="EMBL" id="MEZK01000024">
    <property type="protein sequence ID" value="OGD62165.1"/>
    <property type="molecule type" value="Genomic_DNA"/>
</dbReference>
<dbReference type="Proteomes" id="UP000177006">
    <property type="component" value="Unassembled WGS sequence"/>
</dbReference>
<dbReference type="AlphaFoldDB" id="A0A1F5E471"/>
<dbReference type="PANTHER" id="PTHR30471">
    <property type="entry name" value="DNA REPAIR PROTEIN RADC"/>
    <property type="match status" value="1"/>
</dbReference>
<dbReference type="Pfam" id="PF20582">
    <property type="entry name" value="UPF0758_N"/>
    <property type="match status" value="1"/>
</dbReference>
<sequence>MIKEKSEKLVSWRHPGGKLLRKGSDSLSDVELIAVLIGSGVPGKSAINIASDIFAQFQSFRGMAGKSIENFKKIKGLKTVKIVRIMAAFEIAKRIVEQVLEEQQDE</sequence>